<feature type="chain" id="PRO_5005538820" description="Protein CASP" evidence="1">
    <location>
        <begin position="25"/>
        <end position="81"/>
    </location>
</feature>
<dbReference type="AlphaFoldDB" id="A0A0L0FLK2"/>
<evidence type="ECO:0000313" key="2">
    <source>
        <dbReference type="EMBL" id="KNC76903.1"/>
    </source>
</evidence>
<evidence type="ECO:0000313" key="3">
    <source>
        <dbReference type="Proteomes" id="UP000054560"/>
    </source>
</evidence>
<feature type="signal peptide" evidence="1">
    <location>
        <begin position="1"/>
        <end position="24"/>
    </location>
</feature>
<name>A0A0L0FLK2_9EUKA</name>
<dbReference type="RefSeq" id="XP_014150805.1">
    <property type="nucleotide sequence ID" value="XM_014295330.1"/>
</dbReference>
<proteinExistence type="predicted"/>
<dbReference type="EMBL" id="KQ242922">
    <property type="protein sequence ID" value="KNC76903.1"/>
    <property type="molecule type" value="Genomic_DNA"/>
</dbReference>
<reference evidence="2 3" key="1">
    <citation type="submission" date="2011-02" db="EMBL/GenBank/DDBJ databases">
        <title>The Genome Sequence of Sphaeroforma arctica JP610.</title>
        <authorList>
            <consortium name="The Broad Institute Genome Sequencing Platform"/>
            <person name="Russ C."/>
            <person name="Cuomo C."/>
            <person name="Young S.K."/>
            <person name="Zeng Q."/>
            <person name="Gargeya S."/>
            <person name="Alvarado L."/>
            <person name="Berlin A."/>
            <person name="Chapman S.B."/>
            <person name="Chen Z."/>
            <person name="Freedman E."/>
            <person name="Gellesch M."/>
            <person name="Goldberg J."/>
            <person name="Griggs A."/>
            <person name="Gujja S."/>
            <person name="Heilman E."/>
            <person name="Heiman D."/>
            <person name="Howarth C."/>
            <person name="Mehta T."/>
            <person name="Neiman D."/>
            <person name="Pearson M."/>
            <person name="Roberts A."/>
            <person name="Saif S."/>
            <person name="Shea T."/>
            <person name="Shenoy N."/>
            <person name="Sisk P."/>
            <person name="Stolte C."/>
            <person name="Sykes S."/>
            <person name="White J."/>
            <person name="Yandava C."/>
            <person name="Burger G."/>
            <person name="Gray M.W."/>
            <person name="Holland P.W.H."/>
            <person name="King N."/>
            <person name="Lang F.B.F."/>
            <person name="Roger A.J."/>
            <person name="Ruiz-Trillo I."/>
            <person name="Haas B."/>
            <person name="Nusbaum C."/>
            <person name="Birren B."/>
        </authorList>
    </citation>
    <scope>NUCLEOTIDE SEQUENCE [LARGE SCALE GENOMIC DNA]</scope>
    <source>
        <strain evidence="2 3">JP610</strain>
    </source>
</reference>
<sequence length="81" mass="8546">SFVFFYAILLHLLVLGTLYAYSFASIPMDASACMADFQTHMLTHGHEHGGGEEMHAATIPKMIPNVGGDPAGVGGAVADHM</sequence>
<evidence type="ECO:0000256" key="1">
    <source>
        <dbReference type="SAM" id="SignalP"/>
    </source>
</evidence>
<keyword evidence="1" id="KW-0732">Signal</keyword>
<organism evidence="2 3">
    <name type="scientific">Sphaeroforma arctica JP610</name>
    <dbReference type="NCBI Taxonomy" id="667725"/>
    <lineage>
        <taxon>Eukaryota</taxon>
        <taxon>Ichthyosporea</taxon>
        <taxon>Ichthyophonida</taxon>
        <taxon>Sphaeroforma</taxon>
    </lineage>
</organism>
<accession>A0A0L0FLK2</accession>
<feature type="non-terminal residue" evidence="2">
    <location>
        <position position="1"/>
    </location>
</feature>
<keyword evidence="3" id="KW-1185">Reference proteome</keyword>
<gene>
    <name evidence="2" type="ORF">SARC_10619</name>
</gene>
<dbReference type="Proteomes" id="UP000054560">
    <property type="component" value="Unassembled WGS sequence"/>
</dbReference>
<dbReference type="GeneID" id="25911123"/>
<evidence type="ECO:0008006" key="4">
    <source>
        <dbReference type="Google" id="ProtNLM"/>
    </source>
</evidence>
<protein>
    <recommendedName>
        <fullName evidence="4">Protein CASP</fullName>
    </recommendedName>
</protein>